<dbReference type="KEGG" id="pseb:EOK75_04130"/>
<keyword evidence="3" id="KW-1185">Reference proteome</keyword>
<accession>A0A4P8EHQ4</accession>
<dbReference type="PROSITE" id="PS50404">
    <property type="entry name" value="GST_NTER"/>
    <property type="match status" value="1"/>
</dbReference>
<dbReference type="SUPFAM" id="SSF52833">
    <property type="entry name" value="Thioredoxin-like"/>
    <property type="match status" value="1"/>
</dbReference>
<keyword evidence="2" id="KW-0808">Transferase</keyword>
<dbReference type="PANTHER" id="PTHR43968:SF6">
    <property type="entry name" value="GLUTATHIONE S-TRANSFERASE OMEGA"/>
    <property type="match status" value="1"/>
</dbReference>
<dbReference type="InterPro" id="IPR050983">
    <property type="entry name" value="GST_Omega/HSP26"/>
</dbReference>
<evidence type="ECO:0000259" key="1">
    <source>
        <dbReference type="PROSITE" id="PS50404"/>
    </source>
</evidence>
<dbReference type="CDD" id="cd00570">
    <property type="entry name" value="GST_N_family"/>
    <property type="match status" value="1"/>
</dbReference>
<organism evidence="2 3">
    <name type="scientific">Pseudorhodobacter turbinis</name>
    <dbReference type="NCBI Taxonomy" id="2500533"/>
    <lineage>
        <taxon>Bacteria</taxon>
        <taxon>Pseudomonadati</taxon>
        <taxon>Pseudomonadota</taxon>
        <taxon>Alphaproteobacteria</taxon>
        <taxon>Rhodobacterales</taxon>
        <taxon>Paracoccaceae</taxon>
        <taxon>Pseudorhodobacter</taxon>
    </lineage>
</organism>
<gene>
    <name evidence="2" type="ORF">EOK75_04130</name>
</gene>
<dbReference type="Gene3D" id="3.40.30.10">
    <property type="entry name" value="Glutaredoxin"/>
    <property type="match status" value="1"/>
</dbReference>
<proteinExistence type="predicted"/>
<sequence length="210" mass="23048">MLTLYSVPHSLYCAKTRILLRAKGLTWQEHTPADDPDGFASASPFGNLPAITRDDFALSDSEAIAEYIDEAFPAPPLLSADITARARMRERARFHDTRLEPAVRALFPLVTTPNPEAAAQAVAAIAKRLEQLVVLLTQPLPFGLGDCGFAPTFLWIDLLTQDTGQTLVWPAPVVAYRARLQEVPAVAAEMADYSRHAGEWVAEKQALRRA</sequence>
<dbReference type="AlphaFoldDB" id="A0A4P8EHQ4"/>
<dbReference type="InterPro" id="IPR040079">
    <property type="entry name" value="Glutathione_S-Trfase"/>
</dbReference>
<dbReference type="PANTHER" id="PTHR43968">
    <property type="match status" value="1"/>
</dbReference>
<dbReference type="OrthoDB" id="9782992at2"/>
<dbReference type="GO" id="GO:0016740">
    <property type="term" value="F:transferase activity"/>
    <property type="evidence" value="ECO:0007669"/>
    <property type="project" value="UniProtKB-KW"/>
</dbReference>
<name>A0A4P8EHQ4_9RHOB</name>
<dbReference type="InterPro" id="IPR004045">
    <property type="entry name" value="Glutathione_S-Trfase_N"/>
</dbReference>
<dbReference type="InterPro" id="IPR036282">
    <property type="entry name" value="Glutathione-S-Trfase_C_sf"/>
</dbReference>
<reference evidence="2 3" key="1">
    <citation type="submission" date="2019-05" db="EMBL/GenBank/DDBJ databases">
        <title>Pseudorhodobacter turbinis sp. nov., isolated from the gut of the Korean turban shell.</title>
        <authorList>
            <person name="Jeong Y.-S."/>
            <person name="Kang W.-R."/>
            <person name="Bae J.-W."/>
        </authorList>
    </citation>
    <scope>NUCLEOTIDE SEQUENCE [LARGE SCALE GENOMIC DNA]</scope>
    <source>
        <strain evidence="2 3">S12M18</strain>
    </source>
</reference>
<dbReference type="Pfam" id="PF13417">
    <property type="entry name" value="GST_N_3"/>
    <property type="match status" value="1"/>
</dbReference>
<dbReference type="InterPro" id="IPR036249">
    <property type="entry name" value="Thioredoxin-like_sf"/>
</dbReference>
<dbReference type="Gene3D" id="1.20.1050.10">
    <property type="match status" value="1"/>
</dbReference>
<feature type="domain" description="GST N-terminal" evidence="1">
    <location>
        <begin position="1"/>
        <end position="76"/>
    </location>
</feature>
<dbReference type="GO" id="GO:0005737">
    <property type="term" value="C:cytoplasm"/>
    <property type="evidence" value="ECO:0007669"/>
    <property type="project" value="TreeGrafter"/>
</dbReference>
<dbReference type="Proteomes" id="UP000298631">
    <property type="component" value="Chromosome"/>
</dbReference>
<dbReference type="EMBL" id="CP039964">
    <property type="protein sequence ID" value="QCO56496.1"/>
    <property type="molecule type" value="Genomic_DNA"/>
</dbReference>
<evidence type="ECO:0000313" key="2">
    <source>
        <dbReference type="EMBL" id="QCO56496.1"/>
    </source>
</evidence>
<protein>
    <submittedName>
        <fullName evidence="2">Glutathione S-transferase family protein</fullName>
    </submittedName>
</protein>
<evidence type="ECO:0000313" key="3">
    <source>
        <dbReference type="Proteomes" id="UP000298631"/>
    </source>
</evidence>
<dbReference type="SUPFAM" id="SSF47616">
    <property type="entry name" value="GST C-terminal domain-like"/>
    <property type="match status" value="1"/>
</dbReference>
<dbReference type="SFLD" id="SFLDS00019">
    <property type="entry name" value="Glutathione_Transferase_(cytos"/>
    <property type="match status" value="1"/>
</dbReference>